<keyword evidence="4" id="KW-1185">Reference proteome</keyword>
<evidence type="ECO:0000256" key="2">
    <source>
        <dbReference type="SAM" id="MobiDB-lite"/>
    </source>
</evidence>
<dbReference type="KEGG" id="ima:PO878_09870"/>
<dbReference type="Gene3D" id="3.40.50.1240">
    <property type="entry name" value="Phosphoglycerate mutase-like"/>
    <property type="match status" value="1"/>
</dbReference>
<reference evidence="3" key="1">
    <citation type="submission" date="2023-01" db="EMBL/GenBank/DDBJ databases">
        <title>The diversity of Class Acidimicrobiia in South China Sea sediment environments and the proposal of Iamia marina sp. nov., a novel species of the genus Iamia.</title>
        <authorList>
            <person name="He Y."/>
            <person name="Tian X."/>
        </authorList>
    </citation>
    <scope>NUCLEOTIDE SEQUENCE</scope>
    <source>
        <strain evidence="3">DSM 19957</strain>
    </source>
</reference>
<dbReference type="Pfam" id="PF00300">
    <property type="entry name" value="His_Phos_1"/>
    <property type="match status" value="1"/>
</dbReference>
<evidence type="ECO:0000313" key="3">
    <source>
        <dbReference type="EMBL" id="WCO69032.1"/>
    </source>
</evidence>
<dbReference type="PANTHER" id="PTHR48100">
    <property type="entry name" value="BROAD-SPECIFICITY PHOSPHATASE YOR283W-RELATED"/>
    <property type="match status" value="1"/>
</dbReference>
<dbReference type="GO" id="GO:0070297">
    <property type="term" value="P:regulation of phosphorelay signal transduction system"/>
    <property type="evidence" value="ECO:0007669"/>
    <property type="project" value="TreeGrafter"/>
</dbReference>
<dbReference type="GO" id="GO:0101006">
    <property type="term" value="F:protein histidine phosphatase activity"/>
    <property type="evidence" value="ECO:0007669"/>
    <property type="project" value="TreeGrafter"/>
</dbReference>
<sequence>MRPTRLLLVRHGETEWSRVRRHTGRTDLPLTASGEARARSLAGTLPLDDVVAVWSSPLRRARRTAELAGLEVTAVDPDLVEWDYGTAEGRTTAEIREERPGWTVWADGVDEGESLAEVASRVDRVLARAAEVDGAVAIVAHAHLLRVLAARWLGLAPLVGRHLTLDPGGWAVLGWERETPVLERWNPPPPDDDAAPTTPTG</sequence>
<dbReference type="AlphaFoldDB" id="A0AAE9YIA6"/>
<dbReference type="InterPro" id="IPR029033">
    <property type="entry name" value="His_PPase_superfam"/>
</dbReference>
<dbReference type="InterPro" id="IPR050275">
    <property type="entry name" value="PGM_Phosphatase"/>
</dbReference>
<organism evidence="3 4">
    <name type="scientific">Iamia majanohamensis</name>
    <dbReference type="NCBI Taxonomy" id="467976"/>
    <lineage>
        <taxon>Bacteria</taxon>
        <taxon>Bacillati</taxon>
        <taxon>Actinomycetota</taxon>
        <taxon>Acidimicrobiia</taxon>
        <taxon>Acidimicrobiales</taxon>
        <taxon>Iamiaceae</taxon>
        <taxon>Iamia</taxon>
    </lineage>
</organism>
<dbReference type="EMBL" id="CP116942">
    <property type="protein sequence ID" value="WCO69032.1"/>
    <property type="molecule type" value="Genomic_DNA"/>
</dbReference>
<evidence type="ECO:0000313" key="4">
    <source>
        <dbReference type="Proteomes" id="UP001216390"/>
    </source>
</evidence>
<feature type="binding site" evidence="1">
    <location>
        <begin position="23"/>
        <end position="24"/>
    </location>
    <ligand>
        <name>substrate</name>
    </ligand>
</feature>
<dbReference type="InterPro" id="IPR013078">
    <property type="entry name" value="His_Pase_superF_clade-1"/>
</dbReference>
<name>A0AAE9YIA6_9ACTN</name>
<feature type="binding site" evidence="1">
    <location>
        <position position="60"/>
    </location>
    <ligand>
        <name>substrate</name>
    </ligand>
</feature>
<dbReference type="RefSeq" id="WP_272738546.1">
    <property type="nucleotide sequence ID" value="NZ_CP116942.1"/>
</dbReference>
<feature type="region of interest" description="Disordered" evidence="2">
    <location>
        <begin position="181"/>
        <end position="201"/>
    </location>
</feature>
<gene>
    <name evidence="3" type="ORF">PO878_09870</name>
</gene>
<evidence type="ECO:0000256" key="1">
    <source>
        <dbReference type="PIRSR" id="PIRSR613078-2"/>
    </source>
</evidence>
<protein>
    <submittedName>
        <fullName evidence="3">Histidine phosphatase family protein</fullName>
    </submittedName>
</protein>
<dbReference type="PANTHER" id="PTHR48100:SF15">
    <property type="entry name" value="SEDOHEPTULOSE 1,7-BISPHOSPHATASE"/>
    <property type="match status" value="1"/>
</dbReference>
<dbReference type="CDD" id="cd07067">
    <property type="entry name" value="HP_PGM_like"/>
    <property type="match status" value="1"/>
</dbReference>
<dbReference type="Proteomes" id="UP001216390">
    <property type="component" value="Chromosome"/>
</dbReference>
<proteinExistence type="predicted"/>
<dbReference type="SUPFAM" id="SSF53254">
    <property type="entry name" value="Phosphoglycerate mutase-like"/>
    <property type="match status" value="1"/>
</dbReference>
<dbReference type="SMART" id="SM00855">
    <property type="entry name" value="PGAM"/>
    <property type="match status" value="1"/>
</dbReference>
<accession>A0AAE9YIA6</accession>